<reference evidence="2 3" key="1">
    <citation type="submission" date="2023-05" db="EMBL/GenBank/DDBJ databases">
        <title>Corynebacterium suedekumii sp. nov. and Corynebacterium breve sp. nov. isolated from raw cow's milk.</title>
        <authorList>
            <person name="Baer M.K."/>
            <person name="Mehl L."/>
            <person name="Hellmuth R."/>
            <person name="Marke G."/>
            <person name="Lipski A."/>
        </authorList>
    </citation>
    <scope>NUCLEOTIDE SEQUENCE [LARGE SCALE GENOMIC DNA]</scope>
    <source>
        <strain evidence="2 3">R4</strain>
    </source>
</reference>
<evidence type="ECO:0000256" key="1">
    <source>
        <dbReference type="SAM" id="SignalP"/>
    </source>
</evidence>
<dbReference type="EMBL" id="CP126969">
    <property type="protein sequence ID" value="WIM67381.1"/>
    <property type="molecule type" value="Genomic_DNA"/>
</dbReference>
<organism evidence="2 3">
    <name type="scientific">Corynebacterium breve</name>
    <dbReference type="NCBI Taxonomy" id="3049799"/>
    <lineage>
        <taxon>Bacteria</taxon>
        <taxon>Bacillati</taxon>
        <taxon>Actinomycetota</taxon>
        <taxon>Actinomycetes</taxon>
        <taxon>Mycobacteriales</taxon>
        <taxon>Corynebacteriaceae</taxon>
        <taxon>Corynebacterium</taxon>
    </lineage>
</organism>
<gene>
    <name evidence="2" type="ORF">QP027_09775</name>
</gene>
<dbReference type="Gene3D" id="3.40.50.1820">
    <property type="entry name" value="alpha/beta hydrolase"/>
    <property type="match status" value="1"/>
</dbReference>
<keyword evidence="2" id="KW-0378">Hydrolase</keyword>
<dbReference type="InterPro" id="IPR050583">
    <property type="entry name" value="Mycobacterial_A85_antigen"/>
</dbReference>
<protein>
    <submittedName>
        <fullName evidence="2">Alpha/beta hydrolase family protein</fullName>
    </submittedName>
</protein>
<feature type="signal peptide" evidence="1">
    <location>
        <begin position="1"/>
        <end position="18"/>
    </location>
</feature>
<dbReference type="Proteomes" id="UP001225598">
    <property type="component" value="Chromosome"/>
</dbReference>
<accession>A0ABY8VCL6</accession>
<feature type="chain" id="PRO_5046369730" evidence="1">
    <location>
        <begin position="19"/>
        <end position="396"/>
    </location>
</feature>
<sequence>MRKIYSTFLACAVTTTLAAPGIAQERPLGSSDGLSDAFRSSVAASSQAPGSSAIALDGLLSSLGLVGSSDFDIPEMALELDDNFPYPIDETITEAKLLNREVSPTGNVAANAERRLERWTVSSPSMGRDITVDVRLPGGADAPIVVLLDGVSAPINSGWLYGPGKEEIEEVFGDEHATLVFPVDANGTWYSDWIEDDPVLGRHKWETFIVEELLPLVEAEPDTFFNGHRAIGGLSMGASGAVHLANSHPELFDATFGFSGCYSTSSRVGEQIVRLVTETRGGTVENMWGPVGSEEWDRHDVSAHPEGLRDMAVYLSAADGGIDELPSEEDRSNDSLIIGAALENGVYTCTRELDRAMRAEGMDHHVVNYKGDGVHDWRNFEEELAPAWEHIRPSLY</sequence>
<dbReference type="InterPro" id="IPR000801">
    <property type="entry name" value="Esterase-like"/>
</dbReference>
<proteinExistence type="predicted"/>
<keyword evidence="1" id="KW-0732">Signal</keyword>
<dbReference type="PANTHER" id="PTHR48098">
    <property type="entry name" value="ENTEROCHELIN ESTERASE-RELATED"/>
    <property type="match status" value="1"/>
</dbReference>
<dbReference type="GO" id="GO:0016787">
    <property type="term" value="F:hydrolase activity"/>
    <property type="evidence" value="ECO:0007669"/>
    <property type="project" value="UniProtKB-KW"/>
</dbReference>
<dbReference type="InterPro" id="IPR029058">
    <property type="entry name" value="AB_hydrolase_fold"/>
</dbReference>
<evidence type="ECO:0000313" key="2">
    <source>
        <dbReference type="EMBL" id="WIM67381.1"/>
    </source>
</evidence>
<dbReference type="Pfam" id="PF00756">
    <property type="entry name" value="Esterase"/>
    <property type="match status" value="1"/>
</dbReference>
<dbReference type="RefSeq" id="WP_284824435.1">
    <property type="nucleotide sequence ID" value="NZ_CP126969.1"/>
</dbReference>
<keyword evidence="3" id="KW-1185">Reference proteome</keyword>
<dbReference type="PANTHER" id="PTHR48098:SF1">
    <property type="entry name" value="DIACYLGLYCEROL ACYLTRANSFERASE_MYCOLYLTRANSFERASE AG85A"/>
    <property type="match status" value="1"/>
</dbReference>
<name>A0ABY8VCL6_9CORY</name>
<dbReference type="SUPFAM" id="SSF53474">
    <property type="entry name" value="alpha/beta-Hydrolases"/>
    <property type="match status" value="1"/>
</dbReference>
<evidence type="ECO:0000313" key="3">
    <source>
        <dbReference type="Proteomes" id="UP001225598"/>
    </source>
</evidence>